<feature type="region of interest" description="Disordered" evidence="7">
    <location>
        <begin position="63"/>
        <end position="85"/>
    </location>
</feature>
<proteinExistence type="inferred from homology"/>
<protein>
    <submittedName>
        <fullName evidence="8">WD40-repeat-containing domain protein</fullName>
    </submittedName>
</protein>
<dbReference type="PROSITE" id="PS50082">
    <property type="entry name" value="WD_REPEATS_2"/>
    <property type="match status" value="1"/>
</dbReference>
<dbReference type="InterPro" id="IPR051362">
    <property type="entry name" value="WD_repeat_creC_regulators"/>
</dbReference>
<dbReference type="Proteomes" id="UP001174934">
    <property type="component" value="Unassembled WGS sequence"/>
</dbReference>
<dbReference type="GO" id="GO:0005634">
    <property type="term" value="C:nucleus"/>
    <property type="evidence" value="ECO:0007669"/>
    <property type="project" value="TreeGrafter"/>
</dbReference>
<feature type="region of interest" description="Disordered" evidence="7">
    <location>
        <begin position="113"/>
        <end position="184"/>
    </location>
</feature>
<dbReference type="InterPro" id="IPR015943">
    <property type="entry name" value="WD40/YVTN_repeat-like_dom_sf"/>
</dbReference>
<comment type="caution">
    <text evidence="8">The sequence shown here is derived from an EMBL/GenBank/DDBJ whole genome shotgun (WGS) entry which is preliminary data.</text>
</comment>
<evidence type="ECO:0000256" key="7">
    <source>
        <dbReference type="SAM" id="MobiDB-lite"/>
    </source>
</evidence>
<evidence type="ECO:0000313" key="8">
    <source>
        <dbReference type="EMBL" id="KAK0629139.1"/>
    </source>
</evidence>
<dbReference type="PANTHER" id="PTHR14107:SF16">
    <property type="entry name" value="AT02583P"/>
    <property type="match status" value="1"/>
</dbReference>
<dbReference type="SMART" id="SM00320">
    <property type="entry name" value="WD40"/>
    <property type="match status" value="4"/>
</dbReference>
<comment type="function">
    <text evidence="3">Component of the regulatory network controlling carbon source utilization through ubiquitination and deubiquitination involving creA, creB, creC, creD and acrB. Required to prevent the proteolysis of the CreB deubiquitinating enzyme in the absence of carbon catabolite repression. CreB deubiquitinating enzyme stabilized in a complex with the CreC leads to the expression of genes such as those in the proline and quinate pathways.</text>
</comment>
<evidence type="ECO:0000313" key="9">
    <source>
        <dbReference type="Proteomes" id="UP001174934"/>
    </source>
</evidence>
<dbReference type="EMBL" id="JAULSR010000002">
    <property type="protein sequence ID" value="KAK0629139.1"/>
    <property type="molecule type" value="Genomic_DNA"/>
</dbReference>
<organism evidence="8 9">
    <name type="scientific">Bombardia bombarda</name>
    <dbReference type="NCBI Taxonomy" id="252184"/>
    <lineage>
        <taxon>Eukaryota</taxon>
        <taxon>Fungi</taxon>
        <taxon>Dikarya</taxon>
        <taxon>Ascomycota</taxon>
        <taxon>Pezizomycotina</taxon>
        <taxon>Sordariomycetes</taxon>
        <taxon>Sordariomycetidae</taxon>
        <taxon>Sordariales</taxon>
        <taxon>Lasiosphaeriaceae</taxon>
        <taxon>Bombardia</taxon>
    </lineage>
</organism>
<evidence type="ECO:0000256" key="5">
    <source>
        <dbReference type="ARBA" id="ARBA00038682"/>
    </source>
</evidence>
<dbReference type="PANTHER" id="PTHR14107">
    <property type="entry name" value="WD REPEAT PROTEIN"/>
    <property type="match status" value="1"/>
</dbReference>
<evidence type="ECO:0000256" key="6">
    <source>
        <dbReference type="PROSITE-ProRule" id="PRU00221"/>
    </source>
</evidence>
<feature type="compositionally biased region" description="Low complexity" evidence="7">
    <location>
        <begin position="345"/>
        <end position="366"/>
    </location>
</feature>
<gene>
    <name evidence="8" type="ORF">B0T17DRAFT_177698</name>
</gene>
<dbReference type="Pfam" id="PF00400">
    <property type="entry name" value="WD40"/>
    <property type="match status" value="3"/>
</dbReference>
<feature type="repeat" description="WD" evidence="6">
    <location>
        <begin position="428"/>
        <end position="459"/>
    </location>
</feature>
<dbReference type="Gene3D" id="2.130.10.10">
    <property type="entry name" value="YVTN repeat-like/Quinoprotein amine dehydrogenase"/>
    <property type="match status" value="1"/>
</dbReference>
<dbReference type="AlphaFoldDB" id="A0AA39X890"/>
<feature type="compositionally biased region" description="Basic and acidic residues" evidence="7">
    <location>
        <begin position="564"/>
        <end position="578"/>
    </location>
</feature>
<reference evidence="8" key="1">
    <citation type="submission" date="2023-06" db="EMBL/GenBank/DDBJ databases">
        <title>Genome-scale phylogeny and comparative genomics of the fungal order Sordariales.</title>
        <authorList>
            <consortium name="Lawrence Berkeley National Laboratory"/>
            <person name="Hensen N."/>
            <person name="Bonometti L."/>
            <person name="Westerberg I."/>
            <person name="Brannstrom I.O."/>
            <person name="Guillou S."/>
            <person name="Cros-Aarteil S."/>
            <person name="Calhoun S."/>
            <person name="Haridas S."/>
            <person name="Kuo A."/>
            <person name="Mondo S."/>
            <person name="Pangilinan J."/>
            <person name="Riley R."/>
            <person name="LaButti K."/>
            <person name="Andreopoulos B."/>
            <person name="Lipzen A."/>
            <person name="Chen C."/>
            <person name="Yanf M."/>
            <person name="Daum C."/>
            <person name="Ng V."/>
            <person name="Clum A."/>
            <person name="Steindorff A."/>
            <person name="Ohm R."/>
            <person name="Martin F."/>
            <person name="Silar P."/>
            <person name="Natvig D."/>
            <person name="Lalanne C."/>
            <person name="Gautier V."/>
            <person name="Ament-velasquez S.L."/>
            <person name="Kruys A."/>
            <person name="Hutchinson M.I."/>
            <person name="Powell A.J."/>
            <person name="Barry K."/>
            <person name="Miller A.N."/>
            <person name="Grigoriev I.V."/>
            <person name="Debuchy R."/>
            <person name="Gladieux P."/>
            <person name="Thoren M.H."/>
            <person name="Johannesson H."/>
        </authorList>
    </citation>
    <scope>NUCLEOTIDE SEQUENCE</scope>
    <source>
        <strain evidence="8">SMH3391-2</strain>
    </source>
</reference>
<comment type="similarity">
    <text evidence="4">Belongs to the WD repeat creC family.</text>
</comment>
<name>A0AA39X890_9PEZI</name>
<dbReference type="PROSITE" id="PS50294">
    <property type="entry name" value="WD_REPEATS_REGION"/>
    <property type="match status" value="1"/>
</dbReference>
<evidence type="ECO:0000256" key="4">
    <source>
        <dbReference type="ARBA" id="ARBA00038107"/>
    </source>
</evidence>
<feature type="compositionally biased region" description="Low complexity" evidence="7">
    <location>
        <begin position="116"/>
        <end position="130"/>
    </location>
</feature>
<evidence type="ECO:0000256" key="3">
    <source>
        <dbReference type="ARBA" id="ARBA00037241"/>
    </source>
</evidence>
<keyword evidence="2" id="KW-0677">Repeat</keyword>
<comment type="subunit">
    <text evidence="5">Interacts with creB.</text>
</comment>
<accession>A0AA39X890</accession>
<evidence type="ECO:0000256" key="2">
    <source>
        <dbReference type="ARBA" id="ARBA00022737"/>
    </source>
</evidence>
<feature type="region of interest" description="Disordered" evidence="7">
    <location>
        <begin position="558"/>
        <end position="578"/>
    </location>
</feature>
<sequence>MFVLPPPPRYPNQTAYNAAVGAGHVIPMIETNNILTNPSGPEFQFLVGEGLYTLKEDLHLATPPPHPSEAPIINPNPLATTPQPATAGTRLSLINLDVRPLPPAFHQFASRAGGLEQSIQEHPSESQSSSDPRESSDIGRVNSSDAGPLLTNAPAFGEGNTLLVPPNSIKDGSKRRKPKNNMTKSNSSFISRVIVHDTLNKRLQERASDGLIAFANINRAFQWIDLSSPSKADYLTKILFTKAHCLCHDVNRLTKTSAHIDVIMGFSTGEIIWWEPVSQRYTRLNKNGIINGTPVSEIRWIPGSEHLFLAAHMDGSLVVYDKEKEDAIFSAEEEGVATSAAATQTNGEVNNNSSSNNTNGVNHSSNMQVNKSVHSKNQKTNPVAVWKLSNQRINAFAFSPDHRHLAVVSEDGSLRIIDYLKEELLDLFYSYYGGLICVCWSPDGKYVLTGGQDDLISIWCTTESTLIARCQGHHSWVTSVAFDPWRCDDKNYRFGSVGEDCRICLWDFSVGMLHRPKAASVRQRGSVSSRLATLQRAETSNTTGTANRLRSNSNLSAADVDSGSLKEDKIAPHPVEPRARTAMLPPVLSKIVDTDPLCWLDFTEDAILTSCKSGMHACL</sequence>
<dbReference type="InterPro" id="IPR001680">
    <property type="entry name" value="WD40_rpt"/>
</dbReference>
<keyword evidence="1 6" id="KW-0853">WD repeat</keyword>
<evidence type="ECO:0000256" key="1">
    <source>
        <dbReference type="ARBA" id="ARBA00022574"/>
    </source>
</evidence>
<keyword evidence="9" id="KW-1185">Reference proteome</keyword>
<dbReference type="GO" id="GO:0032153">
    <property type="term" value="C:cell division site"/>
    <property type="evidence" value="ECO:0007669"/>
    <property type="project" value="TreeGrafter"/>
</dbReference>
<dbReference type="SUPFAM" id="SSF50978">
    <property type="entry name" value="WD40 repeat-like"/>
    <property type="match status" value="1"/>
</dbReference>
<dbReference type="InterPro" id="IPR036322">
    <property type="entry name" value="WD40_repeat_dom_sf"/>
</dbReference>
<dbReference type="GO" id="GO:0051286">
    <property type="term" value="C:cell tip"/>
    <property type="evidence" value="ECO:0007669"/>
    <property type="project" value="TreeGrafter"/>
</dbReference>
<feature type="region of interest" description="Disordered" evidence="7">
    <location>
        <begin position="342"/>
        <end position="366"/>
    </location>
</feature>
<dbReference type="GO" id="GO:0045013">
    <property type="term" value="P:carbon catabolite repression of transcription"/>
    <property type="evidence" value="ECO:0007669"/>
    <property type="project" value="TreeGrafter"/>
</dbReference>